<dbReference type="EMBL" id="JAGXEW010000031">
    <property type="protein sequence ID" value="KAK1155364.1"/>
    <property type="molecule type" value="Genomic_DNA"/>
</dbReference>
<evidence type="ECO:0000256" key="1">
    <source>
        <dbReference type="ARBA" id="ARBA00004184"/>
    </source>
</evidence>
<dbReference type="GO" id="GO:0031274">
    <property type="term" value="P:positive regulation of pseudopodium assembly"/>
    <property type="evidence" value="ECO:0007669"/>
    <property type="project" value="TreeGrafter"/>
</dbReference>
<evidence type="ECO:0000259" key="4">
    <source>
        <dbReference type="PROSITE" id="PS50108"/>
    </source>
</evidence>
<evidence type="ECO:0000256" key="3">
    <source>
        <dbReference type="SAM" id="MobiDB-lite"/>
    </source>
</evidence>
<comment type="similarity">
    <text evidence="2">Belongs to the BORG/CEP family.</text>
</comment>
<dbReference type="PANTHER" id="PTHR15344">
    <property type="entry name" value="CDC42 EFFECTOR PROTEIN BORG"/>
    <property type="match status" value="1"/>
</dbReference>
<dbReference type="InterPro" id="IPR029273">
    <property type="entry name" value="Cdc42_effect-like"/>
</dbReference>
<protein>
    <submittedName>
        <fullName evidence="5">Cdc42 effector protein 1-like</fullName>
    </submittedName>
</protein>
<evidence type="ECO:0000313" key="6">
    <source>
        <dbReference type="Proteomes" id="UP001230051"/>
    </source>
</evidence>
<dbReference type="GO" id="GO:0030838">
    <property type="term" value="P:positive regulation of actin filament polymerization"/>
    <property type="evidence" value="ECO:0007669"/>
    <property type="project" value="TreeGrafter"/>
</dbReference>
<dbReference type="InterPro" id="IPR051296">
    <property type="entry name" value="Cdc42_Effector_BORG/CEP"/>
</dbReference>
<dbReference type="GO" id="GO:0031267">
    <property type="term" value="F:small GTPase binding"/>
    <property type="evidence" value="ECO:0007669"/>
    <property type="project" value="TreeGrafter"/>
</dbReference>
<dbReference type="InterPro" id="IPR000095">
    <property type="entry name" value="CRIB_dom"/>
</dbReference>
<dbReference type="GO" id="GO:0008360">
    <property type="term" value="P:regulation of cell shape"/>
    <property type="evidence" value="ECO:0007669"/>
    <property type="project" value="TreeGrafter"/>
</dbReference>
<dbReference type="SMART" id="SM00285">
    <property type="entry name" value="PBD"/>
    <property type="match status" value="1"/>
</dbReference>
<proteinExistence type="inferred from homology"/>
<gene>
    <name evidence="5" type="primary">Cdc42ep1</name>
    <name evidence="5" type="ORF">AOXY_G27160</name>
</gene>
<feature type="domain" description="CRIB" evidence="4">
    <location>
        <begin position="31"/>
        <end position="45"/>
    </location>
</feature>
<dbReference type="Pfam" id="PF14957">
    <property type="entry name" value="BORG_CEP"/>
    <property type="match status" value="1"/>
</dbReference>
<feature type="compositionally biased region" description="Acidic residues" evidence="3">
    <location>
        <begin position="276"/>
        <end position="285"/>
    </location>
</feature>
<sequence>MSLGKLPALKSWVSNSHSKRRYKSELTVDMISPPLGDFRHTMHVGRGGDVFGDTSFLSNHGGTEPEPDPKSGGFFSRTFRQVRKPNFGSRARGGSRELSPSPPPVSPIIKNAVSLPQLAGAGACTPNGSLRRALFQSTPASPQDASHSYGVESGFCTLPRLSRLEKQPSQNSDYPDPEFEDSRRSCTPEYQEEGSLLLRSDSMTSFNLDLGPSLMSEVMGLLGGPCDIFGANQSSEGSASPGRCDSPTSSPAPLRGTEPGRPLRAERSAWQNGDALSEEEEEEDQDLKRATPEEAGPTGKDPAIEAERFQKAASVLSRHYGGPGTLTGDPEDSDEDSDADLETTPKRAPFAYPEEDEIKV</sequence>
<name>A0AAD8CQL1_ACIOX</name>
<dbReference type="GO" id="GO:0005856">
    <property type="term" value="C:cytoskeleton"/>
    <property type="evidence" value="ECO:0007669"/>
    <property type="project" value="TreeGrafter"/>
</dbReference>
<dbReference type="Pfam" id="PF00786">
    <property type="entry name" value="PBD"/>
    <property type="match status" value="1"/>
</dbReference>
<dbReference type="GO" id="GO:0012505">
    <property type="term" value="C:endomembrane system"/>
    <property type="evidence" value="ECO:0007669"/>
    <property type="project" value="UniProtKB-SubCell"/>
</dbReference>
<evidence type="ECO:0000313" key="5">
    <source>
        <dbReference type="EMBL" id="KAK1155364.1"/>
    </source>
</evidence>
<dbReference type="GO" id="GO:0005886">
    <property type="term" value="C:plasma membrane"/>
    <property type="evidence" value="ECO:0007669"/>
    <property type="project" value="TreeGrafter"/>
</dbReference>
<evidence type="ECO:0000256" key="2">
    <source>
        <dbReference type="ARBA" id="ARBA00010770"/>
    </source>
</evidence>
<dbReference type="AlphaFoldDB" id="A0AAD8CQL1"/>
<dbReference type="PANTHER" id="PTHR15344:SF7">
    <property type="entry name" value="CDC42 EFFECTOR PROTEIN 1"/>
    <property type="match status" value="1"/>
</dbReference>
<keyword evidence="6" id="KW-1185">Reference proteome</keyword>
<dbReference type="Proteomes" id="UP001230051">
    <property type="component" value="Unassembled WGS sequence"/>
</dbReference>
<accession>A0AAD8CQL1</accession>
<feature type="region of interest" description="Disordered" evidence="3">
    <location>
        <begin position="160"/>
        <end position="360"/>
    </location>
</feature>
<dbReference type="GO" id="GO:0005737">
    <property type="term" value="C:cytoplasm"/>
    <property type="evidence" value="ECO:0007669"/>
    <property type="project" value="UniProtKB-ARBA"/>
</dbReference>
<dbReference type="GO" id="GO:0007266">
    <property type="term" value="P:Rho protein signal transduction"/>
    <property type="evidence" value="ECO:0007669"/>
    <property type="project" value="TreeGrafter"/>
</dbReference>
<comment type="caution">
    <text evidence="5">The sequence shown here is derived from an EMBL/GenBank/DDBJ whole genome shotgun (WGS) entry which is preliminary data.</text>
</comment>
<comment type="subcellular location">
    <subcellularLocation>
        <location evidence="1">Endomembrane system</location>
        <topology evidence="1">Peripheral membrane protein</topology>
    </subcellularLocation>
</comment>
<feature type="compositionally biased region" description="Acidic residues" evidence="3">
    <location>
        <begin position="329"/>
        <end position="341"/>
    </location>
</feature>
<reference evidence="5" key="1">
    <citation type="submission" date="2022-02" db="EMBL/GenBank/DDBJ databases">
        <title>Atlantic sturgeon de novo genome assembly.</title>
        <authorList>
            <person name="Stock M."/>
            <person name="Klopp C."/>
            <person name="Guiguen Y."/>
            <person name="Cabau C."/>
            <person name="Parinello H."/>
            <person name="Santidrian Yebra-Pimentel E."/>
            <person name="Kuhl H."/>
            <person name="Dirks R.P."/>
            <person name="Guessner J."/>
            <person name="Wuertz S."/>
            <person name="Du K."/>
            <person name="Schartl M."/>
        </authorList>
    </citation>
    <scope>NUCLEOTIDE SEQUENCE</scope>
    <source>
        <strain evidence="5">STURGEONOMICS-FGT-2020</strain>
        <tissue evidence="5">Whole blood</tissue>
    </source>
</reference>
<feature type="region of interest" description="Disordered" evidence="3">
    <location>
        <begin position="53"/>
        <end position="109"/>
    </location>
</feature>
<dbReference type="PROSITE" id="PS50108">
    <property type="entry name" value="CRIB"/>
    <property type="match status" value="1"/>
</dbReference>
<organism evidence="5 6">
    <name type="scientific">Acipenser oxyrinchus oxyrinchus</name>
    <dbReference type="NCBI Taxonomy" id="40147"/>
    <lineage>
        <taxon>Eukaryota</taxon>
        <taxon>Metazoa</taxon>
        <taxon>Chordata</taxon>
        <taxon>Craniata</taxon>
        <taxon>Vertebrata</taxon>
        <taxon>Euteleostomi</taxon>
        <taxon>Actinopterygii</taxon>
        <taxon>Chondrostei</taxon>
        <taxon>Acipenseriformes</taxon>
        <taxon>Acipenseridae</taxon>
        <taxon>Acipenser</taxon>
    </lineage>
</organism>